<feature type="region of interest" description="Disordered" evidence="1">
    <location>
        <begin position="157"/>
        <end position="187"/>
    </location>
</feature>
<organism evidence="2 3">
    <name type="scientific">Prorocentrum cordatum</name>
    <dbReference type="NCBI Taxonomy" id="2364126"/>
    <lineage>
        <taxon>Eukaryota</taxon>
        <taxon>Sar</taxon>
        <taxon>Alveolata</taxon>
        <taxon>Dinophyceae</taxon>
        <taxon>Prorocentrales</taxon>
        <taxon>Prorocentraceae</taxon>
        <taxon>Prorocentrum</taxon>
    </lineage>
</organism>
<proteinExistence type="predicted"/>
<evidence type="ECO:0000256" key="1">
    <source>
        <dbReference type="SAM" id="MobiDB-lite"/>
    </source>
</evidence>
<evidence type="ECO:0000313" key="3">
    <source>
        <dbReference type="Proteomes" id="UP001189429"/>
    </source>
</evidence>
<feature type="region of interest" description="Disordered" evidence="1">
    <location>
        <begin position="50"/>
        <end position="116"/>
    </location>
</feature>
<protein>
    <submittedName>
        <fullName evidence="2">Uncharacterized protein</fullName>
    </submittedName>
</protein>
<gene>
    <name evidence="2" type="ORF">PCOR1329_LOCUS76656</name>
</gene>
<accession>A0ABN9XH25</accession>
<name>A0ABN9XH25_9DINO</name>
<dbReference type="PROSITE" id="PS51257">
    <property type="entry name" value="PROKAR_LIPOPROTEIN"/>
    <property type="match status" value="1"/>
</dbReference>
<evidence type="ECO:0000313" key="2">
    <source>
        <dbReference type="EMBL" id="CAK0899029.1"/>
    </source>
</evidence>
<feature type="compositionally biased region" description="Low complexity" evidence="1">
    <location>
        <begin position="160"/>
        <end position="181"/>
    </location>
</feature>
<dbReference type="Proteomes" id="UP001189429">
    <property type="component" value="Unassembled WGS sequence"/>
</dbReference>
<keyword evidence="3" id="KW-1185">Reference proteome</keyword>
<comment type="caution">
    <text evidence="2">The sequence shown here is derived from an EMBL/GenBank/DDBJ whole genome shotgun (WGS) entry which is preliminary data.</text>
</comment>
<dbReference type="EMBL" id="CAUYUJ010020538">
    <property type="protein sequence ID" value="CAK0899029.1"/>
    <property type="molecule type" value="Genomic_DNA"/>
</dbReference>
<reference evidence="2" key="1">
    <citation type="submission" date="2023-10" db="EMBL/GenBank/DDBJ databases">
        <authorList>
            <person name="Chen Y."/>
            <person name="Shah S."/>
            <person name="Dougan E. K."/>
            <person name="Thang M."/>
            <person name="Chan C."/>
        </authorList>
    </citation>
    <scope>NUCLEOTIDE SEQUENCE [LARGE SCALE GENOMIC DNA]</scope>
</reference>
<sequence>MGRRGGQTAPFLFACPRLSIPVALPGRASAGWGSSSAELLGLRRLRRRRTNFADAERRRTSSSGGRQKPFEASRSKITRRAKWRRSEEEEAKEEEERSEKRVGVSTRATGFSSAGGIEESAWRWNRKQLHATHFTSTPDLSAPASIVPMDPPARPNLAEAGPRCARAPGARARPARPVRGARAGGGGYSGIVPAHCPALCSTRQQ</sequence>